<sequence length="96" mass="10407">MAGTPPFAYSAAASCRFDAKGRLRGKWIDSTGRTRAIAGGANAAKWWTHWGAADVEIGRSTYVLDADGGLVVSDSVLEEDGSWRSFAVLRYKRKNP</sequence>
<dbReference type="KEGG" id="sphu:SPPYR_3371"/>
<dbReference type="AlphaFoldDB" id="A0A1Y5Q0S0"/>
<organism evidence="1">
    <name type="scientific">uncultured Sphingopyxis sp</name>
    <dbReference type="NCBI Taxonomy" id="310581"/>
    <lineage>
        <taxon>Bacteria</taxon>
        <taxon>Pseudomonadati</taxon>
        <taxon>Pseudomonadota</taxon>
        <taxon>Alphaproteobacteria</taxon>
        <taxon>Sphingomonadales</taxon>
        <taxon>Sphingomonadaceae</taxon>
        <taxon>Sphingopyxis</taxon>
        <taxon>environmental samples</taxon>
    </lineage>
</organism>
<proteinExistence type="predicted"/>
<gene>
    <name evidence="1" type="ORF">SPPYR_3371</name>
</gene>
<accession>A0A1Y5Q0S0</accession>
<protein>
    <submittedName>
        <fullName evidence="1">Uncharacterized protein</fullName>
    </submittedName>
</protein>
<dbReference type="RefSeq" id="WP_295321475.1">
    <property type="nucleotide sequence ID" value="NZ_LT598653.1"/>
</dbReference>
<name>A0A1Y5Q0S0_9SPHN</name>
<dbReference type="EMBL" id="LT598653">
    <property type="protein sequence ID" value="SBV34486.1"/>
    <property type="molecule type" value="Genomic_DNA"/>
</dbReference>
<evidence type="ECO:0000313" key="1">
    <source>
        <dbReference type="EMBL" id="SBV34486.1"/>
    </source>
</evidence>
<reference evidence="1" key="1">
    <citation type="submission" date="2016-03" db="EMBL/GenBank/DDBJ databases">
        <authorList>
            <person name="Ploux O."/>
        </authorList>
    </citation>
    <scope>NUCLEOTIDE SEQUENCE</scope>
    <source>
        <strain evidence="1">UC10</strain>
    </source>
</reference>